<dbReference type="NCBIfam" id="NF041747">
    <property type="entry name" value="Drt3a"/>
    <property type="match status" value="1"/>
</dbReference>
<protein>
    <recommendedName>
        <fullName evidence="2">Reverse transcriptase domain-containing protein</fullName>
    </recommendedName>
</protein>
<comment type="similarity">
    <text evidence="1">Belongs to the bacterial reverse transcriptase family.</text>
</comment>
<name>A0A2S9ELM5_9PSED</name>
<dbReference type="Pfam" id="PF00078">
    <property type="entry name" value="RVT_1"/>
    <property type="match status" value="1"/>
</dbReference>
<feature type="domain" description="Reverse transcriptase" evidence="2">
    <location>
        <begin position="93"/>
        <end position="302"/>
    </location>
</feature>
<dbReference type="PROSITE" id="PS50878">
    <property type="entry name" value="RT_POL"/>
    <property type="match status" value="1"/>
</dbReference>
<dbReference type="InterPro" id="IPR043502">
    <property type="entry name" value="DNA/RNA_pol_sf"/>
</dbReference>
<sequence length="457" mass="52656">MLVVSKASCRASCGFNWAGNALLFLHIDVCNVSRLDVSWNLPSNQRSHTLLDQNFTGKSLLRLTSIKDIIRFRLGRKRSDYLEKLDLVAKNILDKGCDFSTLAFYTKKGKRVFKPQSLESVYSLRRVNKILGRIYKVKQADRDTITKQISSLISDTSYYTIIKGDIKSFYEAIPRDTVIAKVESNRILSYQNRRIIRQVFSCPAVSGTPGLPRGVSISASLSELYIREFDRYVRALKGVYYYARYVDDFIIFCHAESDRIQGEVEKKLKQLGLDINHKKIKIINSNDMFKKANYLSFLGYEHIIDTASPPIIRISKNRIRKLKTRIALAFLDLAKNKDVDLLCLRLKFITGNYLIREPFKADGSSQGLMAGFYYNNKNLSDTQQIKDLDTYLMKLCRSKRGSIYRIVGSRCMREASIATQGISFNKGFNQRMIYSIAKTEFALIKECWKRESEYEKQ</sequence>
<evidence type="ECO:0000313" key="3">
    <source>
        <dbReference type="EMBL" id="PRC16259.1"/>
    </source>
</evidence>
<dbReference type="InterPro" id="IPR051083">
    <property type="entry name" value="GrpII_Intron_Splice-Mob/Def"/>
</dbReference>
<evidence type="ECO:0000259" key="2">
    <source>
        <dbReference type="PROSITE" id="PS50878"/>
    </source>
</evidence>
<keyword evidence="4" id="KW-1185">Reference proteome</keyword>
<reference evidence="3 4" key="1">
    <citation type="submission" date="2017-09" db="EMBL/GenBank/DDBJ databases">
        <title>Genomic, metabolic, and phenotypic characteristics of bacterial isolates from the natural microbiome of the model nematode Caenorhabditis elegans.</title>
        <authorList>
            <person name="Zimmermann J."/>
            <person name="Obeng N."/>
            <person name="Yang W."/>
            <person name="Obeng O."/>
            <person name="Kissoyan K."/>
            <person name="Pees B."/>
            <person name="Dirksen P."/>
            <person name="Hoppner M."/>
            <person name="Franke A."/>
            <person name="Rosenstiel P."/>
            <person name="Leippe M."/>
            <person name="Dierking K."/>
            <person name="Kaleta C."/>
            <person name="Schulenburg H."/>
        </authorList>
    </citation>
    <scope>NUCLEOTIDE SEQUENCE [LARGE SCALE GENOMIC DNA]</scope>
    <source>
        <strain evidence="3 4">MYb117</strain>
    </source>
</reference>
<comment type="caution">
    <text evidence="3">The sequence shown here is derived from an EMBL/GenBank/DDBJ whole genome shotgun (WGS) entry which is preliminary data.</text>
</comment>
<accession>A0A2S9ELM5</accession>
<proteinExistence type="inferred from homology"/>
<dbReference type="EMBL" id="PCQL01000016">
    <property type="protein sequence ID" value="PRC16259.1"/>
    <property type="molecule type" value="Genomic_DNA"/>
</dbReference>
<evidence type="ECO:0000313" key="4">
    <source>
        <dbReference type="Proteomes" id="UP000238045"/>
    </source>
</evidence>
<dbReference type="Proteomes" id="UP000238045">
    <property type="component" value="Unassembled WGS sequence"/>
</dbReference>
<dbReference type="PANTHER" id="PTHR34047">
    <property type="entry name" value="NUCLEAR INTRON MATURASE 1, MITOCHONDRIAL-RELATED"/>
    <property type="match status" value="1"/>
</dbReference>
<dbReference type="CDD" id="cd01646">
    <property type="entry name" value="RT_Bac_retron_I"/>
    <property type="match status" value="1"/>
</dbReference>
<dbReference type="InterPro" id="IPR000477">
    <property type="entry name" value="RT_dom"/>
</dbReference>
<dbReference type="AlphaFoldDB" id="A0A2S9ELM5"/>
<gene>
    <name evidence="3" type="ORF">CQZ99_16215</name>
</gene>
<evidence type="ECO:0000256" key="1">
    <source>
        <dbReference type="ARBA" id="ARBA00034120"/>
    </source>
</evidence>
<dbReference type="PANTHER" id="PTHR34047:SF8">
    <property type="entry name" value="PROTEIN YKFC"/>
    <property type="match status" value="1"/>
</dbReference>
<dbReference type="SUPFAM" id="SSF56672">
    <property type="entry name" value="DNA/RNA polymerases"/>
    <property type="match status" value="1"/>
</dbReference>
<organism evidence="3 4">
    <name type="scientific">Pseudomonas poae</name>
    <dbReference type="NCBI Taxonomy" id="200451"/>
    <lineage>
        <taxon>Bacteria</taxon>
        <taxon>Pseudomonadati</taxon>
        <taxon>Pseudomonadota</taxon>
        <taxon>Gammaproteobacteria</taxon>
        <taxon>Pseudomonadales</taxon>
        <taxon>Pseudomonadaceae</taxon>
        <taxon>Pseudomonas</taxon>
    </lineage>
</organism>